<keyword evidence="3" id="KW-1185">Reference proteome</keyword>
<dbReference type="EMBL" id="JALNTZ010000007">
    <property type="protein sequence ID" value="KAJ3647146.1"/>
    <property type="molecule type" value="Genomic_DNA"/>
</dbReference>
<comment type="caution">
    <text evidence="2">The sequence shown here is derived from an EMBL/GenBank/DDBJ whole genome shotgun (WGS) entry which is preliminary data.</text>
</comment>
<gene>
    <name evidence="2" type="ORF">Zmor_024680</name>
</gene>
<name>A0AA38I0U2_9CUCU</name>
<accession>A0AA38I0U2</accession>
<organism evidence="2 3">
    <name type="scientific">Zophobas morio</name>
    <dbReference type="NCBI Taxonomy" id="2755281"/>
    <lineage>
        <taxon>Eukaryota</taxon>
        <taxon>Metazoa</taxon>
        <taxon>Ecdysozoa</taxon>
        <taxon>Arthropoda</taxon>
        <taxon>Hexapoda</taxon>
        <taxon>Insecta</taxon>
        <taxon>Pterygota</taxon>
        <taxon>Neoptera</taxon>
        <taxon>Endopterygota</taxon>
        <taxon>Coleoptera</taxon>
        <taxon>Polyphaga</taxon>
        <taxon>Cucujiformia</taxon>
        <taxon>Tenebrionidae</taxon>
        <taxon>Zophobas</taxon>
    </lineage>
</organism>
<evidence type="ECO:0000313" key="2">
    <source>
        <dbReference type="EMBL" id="KAJ3647146.1"/>
    </source>
</evidence>
<keyword evidence="1" id="KW-0175">Coiled coil</keyword>
<reference evidence="2" key="1">
    <citation type="journal article" date="2023" name="G3 (Bethesda)">
        <title>Whole genome assemblies of Zophobas morio and Tenebrio molitor.</title>
        <authorList>
            <person name="Kaur S."/>
            <person name="Stinson S.A."/>
            <person name="diCenzo G.C."/>
        </authorList>
    </citation>
    <scope>NUCLEOTIDE SEQUENCE</scope>
    <source>
        <strain evidence="2">QUZm001</strain>
    </source>
</reference>
<dbReference type="Proteomes" id="UP001168821">
    <property type="component" value="Unassembled WGS sequence"/>
</dbReference>
<proteinExistence type="predicted"/>
<sequence>MATSQQVDKVLCSVCGYPAVKKRIFCQDCGGWSHVSCAEKKKCCEQNVLIPVPDDDDKIPAKFLLETINELSATVHGMKKVIEELITENKKLRVEIEDMRGKKRESNIEMSRVDDDAVVEEAMDRIYRSNNVIVQGLQEPHGDDVQRKRADEDAVKNLIGPVIEGNQEYQILSVIRLGKPNQERSRMVKVVLNSSAVVKKLVRHRFSNNIFCNVDLTPRQQTKAYAIRKEFRSRRNNGEEDIRLKYTNGVPKIVSTKNV</sequence>
<evidence type="ECO:0000313" key="3">
    <source>
        <dbReference type="Proteomes" id="UP001168821"/>
    </source>
</evidence>
<dbReference type="AlphaFoldDB" id="A0AA38I0U2"/>
<feature type="coiled-coil region" evidence="1">
    <location>
        <begin position="75"/>
        <end position="109"/>
    </location>
</feature>
<protein>
    <submittedName>
        <fullName evidence="2">Uncharacterized protein</fullName>
    </submittedName>
</protein>
<evidence type="ECO:0000256" key="1">
    <source>
        <dbReference type="SAM" id="Coils"/>
    </source>
</evidence>